<proteinExistence type="predicted"/>
<evidence type="ECO:0000313" key="1">
    <source>
        <dbReference type="EMBL" id="KXS31918.1"/>
    </source>
</evidence>
<evidence type="ECO:0000313" key="2">
    <source>
        <dbReference type="Proteomes" id="UP000070578"/>
    </source>
</evidence>
<reference evidence="1 2" key="1">
    <citation type="submission" date="2016-02" db="EMBL/GenBank/DDBJ databases">
        <authorList>
            <person name="Wen L."/>
            <person name="He K."/>
            <person name="Yang H."/>
        </authorList>
    </citation>
    <scope>NUCLEOTIDE SEQUENCE [LARGE SCALE GENOMIC DNA]</scope>
    <source>
        <strain evidence="1">ShG14-8</strain>
    </source>
</reference>
<protein>
    <submittedName>
        <fullName evidence="1">Uncharacterized protein</fullName>
    </submittedName>
</protein>
<dbReference type="AlphaFoldDB" id="A0A139BSK6"/>
<reference evidence="1 2" key="2">
    <citation type="submission" date="2016-03" db="EMBL/GenBank/DDBJ databases">
        <title>New uncultured bacterium of the family Gallionellaceae from acid mine drainage: description and reconstruction of genome based on metagenomic analysis of microbial community.</title>
        <authorList>
            <person name="Kadnikov V."/>
            <person name="Ivasenko D."/>
            <person name="Beletsky A."/>
            <person name="Mardanov A."/>
            <person name="Danilova E."/>
            <person name="Pimenov N."/>
            <person name="Karnachuk O."/>
            <person name="Ravin N."/>
        </authorList>
    </citation>
    <scope>NUCLEOTIDE SEQUENCE [LARGE SCALE GENOMIC DNA]</scope>
    <source>
        <strain evidence="1">ShG14-8</strain>
    </source>
</reference>
<organism evidence="1 2">
    <name type="scientific">Candidatus Gallionella acididurans</name>
    <dbReference type="NCBI Taxonomy" id="1796491"/>
    <lineage>
        <taxon>Bacteria</taxon>
        <taxon>Pseudomonadati</taxon>
        <taxon>Pseudomonadota</taxon>
        <taxon>Betaproteobacteria</taxon>
        <taxon>Nitrosomonadales</taxon>
        <taxon>Gallionellaceae</taxon>
        <taxon>Gallionella</taxon>
    </lineage>
</organism>
<dbReference type="EMBL" id="LSLI01000050">
    <property type="protein sequence ID" value="KXS31918.1"/>
    <property type="molecule type" value="Genomic_DNA"/>
</dbReference>
<sequence>MLALNDAELARRLRAFRSKQADAIKATVLPGL</sequence>
<name>A0A139BSK6_9PROT</name>
<accession>A0A139BSK6</accession>
<comment type="caution">
    <text evidence="1">The sequence shown here is derived from an EMBL/GenBank/DDBJ whole genome shotgun (WGS) entry which is preliminary data.</text>
</comment>
<gene>
    <name evidence="1" type="ORF">AWT59_1964</name>
</gene>
<dbReference type="Proteomes" id="UP000070578">
    <property type="component" value="Unassembled WGS sequence"/>
</dbReference>